<accession>A0A3B0UJG2</accession>
<evidence type="ECO:0000256" key="2">
    <source>
        <dbReference type="SAM" id="MobiDB-lite"/>
    </source>
</evidence>
<reference evidence="3" key="1">
    <citation type="submission" date="2018-06" db="EMBL/GenBank/DDBJ databases">
        <authorList>
            <person name="Zhirakovskaya E."/>
        </authorList>
    </citation>
    <scope>NUCLEOTIDE SEQUENCE</scope>
</reference>
<dbReference type="SUPFAM" id="SSF46894">
    <property type="entry name" value="C-terminal effector domain of the bipartite response regulators"/>
    <property type="match status" value="1"/>
</dbReference>
<dbReference type="Gene3D" id="1.10.10.10">
    <property type="entry name" value="Winged helix-like DNA-binding domain superfamily/Winged helix DNA-binding domain"/>
    <property type="match status" value="1"/>
</dbReference>
<dbReference type="InterPro" id="IPR016032">
    <property type="entry name" value="Sig_transdc_resp-reg_C-effctor"/>
</dbReference>
<dbReference type="AlphaFoldDB" id="A0A3B0UJG2"/>
<dbReference type="GO" id="GO:0003677">
    <property type="term" value="F:DNA binding"/>
    <property type="evidence" value="ECO:0007669"/>
    <property type="project" value="InterPro"/>
</dbReference>
<gene>
    <name evidence="3" type="ORF">MNBD_BACTEROID07-1289</name>
</gene>
<name>A0A3B0UJG2_9ZZZZ</name>
<dbReference type="EMBL" id="UOET01000244">
    <property type="protein sequence ID" value="VAW28473.1"/>
    <property type="molecule type" value="Genomic_DNA"/>
</dbReference>
<evidence type="ECO:0008006" key="4">
    <source>
        <dbReference type="Google" id="ProtNLM"/>
    </source>
</evidence>
<sequence>MDGSKRKLVRQLEKLQAQIDQLRQNYLARVNTQQSEEQEVKRTTLSSPAPPNNKLQEKSQKLLEWTIRMGKENDLYKAVSKKLKTLLKSGKTSFSPDDLQEIQQTMEKLRGKTDNWEIFRQKFSSVYKDFFDKLEVAHPGLTKTELKFCAYLRIHMTSQQIASVMDISMEAIRKNRYRLRKKLELKTEDSLEEYINRF</sequence>
<dbReference type="InterPro" id="IPR036388">
    <property type="entry name" value="WH-like_DNA-bd_sf"/>
</dbReference>
<proteinExistence type="predicted"/>
<feature type="region of interest" description="Disordered" evidence="2">
    <location>
        <begin position="33"/>
        <end position="55"/>
    </location>
</feature>
<evidence type="ECO:0000256" key="1">
    <source>
        <dbReference type="SAM" id="Coils"/>
    </source>
</evidence>
<keyword evidence="1" id="KW-0175">Coiled coil</keyword>
<evidence type="ECO:0000313" key="3">
    <source>
        <dbReference type="EMBL" id="VAW28473.1"/>
    </source>
</evidence>
<feature type="coiled-coil region" evidence="1">
    <location>
        <begin position="5"/>
        <end position="32"/>
    </location>
</feature>
<protein>
    <recommendedName>
        <fullName evidence="4">HTH luxR-type domain-containing protein</fullName>
    </recommendedName>
</protein>
<dbReference type="GO" id="GO:0006355">
    <property type="term" value="P:regulation of DNA-templated transcription"/>
    <property type="evidence" value="ECO:0007669"/>
    <property type="project" value="InterPro"/>
</dbReference>
<organism evidence="3">
    <name type="scientific">hydrothermal vent metagenome</name>
    <dbReference type="NCBI Taxonomy" id="652676"/>
    <lineage>
        <taxon>unclassified sequences</taxon>
        <taxon>metagenomes</taxon>
        <taxon>ecological metagenomes</taxon>
    </lineage>
</organism>